<evidence type="ECO:0000256" key="8">
    <source>
        <dbReference type="SAM" id="SignalP"/>
    </source>
</evidence>
<dbReference type="GO" id="GO:0030246">
    <property type="term" value="F:carbohydrate binding"/>
    <property type="evidence" value="ECO:0007669"/>
    <property type="project" value="UniProtKB-KW"/>
</dbReference>
<keyword evidence="3" id="KW-0256">Endoplasmic reticulum</keyword>
<evidence type="ECO:0000256" key="7">
    <source>
        <dbReference type="ARBA" id="ARBA00041661"/>
    </source>
</evidence>
<dbReference type="PANTHER" id="PTHR15414:SF0">
    <property type="entry name" value="ENDOPLASMIC RETICULUM LECTIN 1"/>
    <property type="match status" value="1"/>
</dbReference>
<protein>
    <recommendedName>
        <fullName evidence="6">Endoplasmic reticulum lectin 1</fullName>
    </recommendedName>
    <alternativeName>
        <fullName evidence="7">ER lectin</fullName>
    </alternativeName>
</protein>
<dbReference type="PANTHER" id="PTHR15414">
    <property type="entry name" value="OS-9-RELATED"/>
    <property type="match status" value="1"/>
</dbReference>
<dbReference type="InterPro" id="IPR044865">
    <property type="entry name" value="MRH_dom"/>
</dbReference>
<name>A0A6F9DBL0_9ASCI</name>
<dbReference type="GO" id="GO:0005788">
    <property type="term" value="C:endoplasmic reticulum lumen"/>
    <property type="evidence" value="ECO:0007669"/>
    <property type="project" value="TreeGrafter"/>
</dbReference>
<keyword evidence="2 8" id="KW-0732">Signal</keyword>
<feature type="chain" id="PRO_5026246486" description="Endoplasmic reticulum lectin 1" evidence="8">
    <location>
        <begin position="18"/>
        <end position="493"/>
    </location>
</feature>
<feature type="domain" description="MRH" evidence="9">
    <location>
        <begin position="102"/>
        <end position="267"/>
    </location>
</feature>
<evidence type="ECO:0000256" key="4">
    <source>
        <dbReference type="ARBA" id="ARBA00023157"/>
    </source>
</evidence>
<organism evidence="10">
    <name type="scientific">Phallusia mammillata</name>
    <dbReference type="NCBI Taxonomy" id="59560"/>
    <lineage>
        <taxon>Eukaryota</taxon>
        <taxon>Metazoa</taxon>
        <taxon>Chordata</taxon>
        <taxon>Tunicata</taxon>
        <taxon>Ascidiacea</taxon>
        <taxon>Phlebobranchia</taxon>
        <taxon>Ascidiidae</taxon>
        <taxon>Phallusia</taxon>
    </lineage>
</organism>
<dbReference type="InterPro" id="IPR045149">
    <property type="entry name" value="OS-9-like"/>
</dbReference>
<dbReference type="SUPFAM" id="SSF50911">
    <property type="entry name" value="Mannose 6-phosphate receptor domain"/>
    <property type="match status" value="2"/>
</dbReference>
<keyword evidence="4" id="KW-1015">Disulfide bond</keyword>
<evidence type="ECO:0000256" key="2">
    <source>
        <dbReference type="ARBA" id="ARBA00022729"/>
    </source>
</evidence>
<evidence type="ECO:0000259" key="9">
    <source>
        <dbReference type="PROSITE" id="PS51914"/>
    </source>
</evidence>
<sequence length="493" mass="55174">MNIFGFVIVTLVNLAYCGEHFSPLKDDIAYKINWLGSQDPLESANKELEYKKEDSFVITSANNERYTCTVPTKLSSTGKDGDLNSKGSTPPHALLAPIFKKRVCTYRFEPYWTYELCHGKHIRQYHEERVRTSGKSDETDGIIMQTESGKKILVENAEEKSSYVKTTEFTLGKISDSIDKDGFLLNPGKWPVTSKDVPFKVIDGVKTPYYPVVMADGTPCDLKSGSSRKSTIIYICRPTGRNEIISITETSSCEYELIVPSPDLCRNPLYNIEGKGVNDIQCVPMDGSPTKPRKFFDIEEALAASEKTAQMAQKTDEPLKNELHRVEETTISPLVDKSLLKDFLSGSFCLTGGSGWWRFEFCYGKHVHQYHDDSRLGRTTIVVGTWNSEQHEEWAKLPTSKTKVMRPDKDGKAVVSKVQHFYSNGETCDVTGKPRQVVVQLKCKKDALSPHAVTIYLLEPSTCQYILGVESLIVCDLLDSADDLGLLNADALP</sequence>
<dbReference type="GO" id="GO:0030968">
    <property type="term" value="P:endoplasmic reticulum unfolded protein response"/>
    <property type="evidence" value="ECO:0007669"/>
    <property type="project" value="InterPro"/>
</dbReference>
<dbReference type="AlphaFoldDB" id="A0A6F9DBL0"/>
<comment type="function">
    <text evidence="5">Probable lectin that binds selectively to improperly folded lumenal proteins. May function in endoplasmic reticulum quality control and endoplasmic reticulum-associated degradation (ERAD) of both non-glycosylated proteins and glycoproteins.</text>
</comment>
<dbReference type="InterPro" id="IPR012913">
    <property type="entry name" value="OS9-like_dom"/>
</dbReference>
<evidence type="ECO:0000256" key="1">
    <source>
        <dbReference type="ARBA" id="ARBA00004240"/>
    </source>
</evidence>
<proteinExistence type="evidence at transcript level"/>
<comment type="subcellular location">
    <subcellularLocation>
        <location evidence="1">Endoplasmic reticulum</location>
    </subcellularLocation>
</comment>
<gene>
    <name evidence="10" type="primary">Erlec1</name>
</gene>
<evidence type="ECO:0000256" key="5">
    <source>
        <dbReference type="ARBA" id="ARBA00037585"/>
    </source>
</evidence>
<dbReference type="EMBL" id="LR784930">
    <property type="protein sequence ID" value="CAB3243499.1"/>
    <property type="molecule type" value="mRNA"/>
</dbReference>
<dbReference type="InterPro" id="IPR009011">
    <property type="entry name" value="Man6P_isomerase_rcpt-bd_dom_sf"/>
</dbReference>
<evidence type="ECO:0000313" key="10">
    <source>
        <dbReference type="EMBL" id="CAB3243499.1"/>
    </source>
</evidence>
<dbReference type="PROSITE" id="PS51914">
    <property type="entry name" value="MRH"/>
    <property type="match status" value="2"/>
</dbReference>
<dbReference type="Pfam" id="PF07915">
    <property type="entry name" value="PRKCSH"/>
    <property type="match status" value="2"/>
</dbReference>
<evidence type="ECO:0000256" key="3">
    <source>
        <dbReference type="ARBA" id="ARBA00022824"/>
    </source>
</evidence>
<dbReference type="Gene3D" id="2.70.130.10">
    <property type="entry name" value="Mannose-6-phosphate receptor binding domain"/>
    <property type="match status" value="2"/>
</dbReference>
<feature type="domain" description="MRH" evidence="9">
    <location>
        <begin position="347"/>
        <end position="477"/>
    </location>
</feature>
<dbReference type="FunFam" id="2.70.130.10:FF:000001">
    <property type="entry name" value="Endoplasmic reticulum lectin 1"/>
    <property type="match status" value="1"/>
</dbReference>
<reference evidence="10" key="1">
    <citation type="submission" date="2020-04" db="EMBL/GenBank/DDBJ databases">
        <authorList>
            <person name="Neveu A P."/>
        </authorList>
    </citation>
    <scope>NUCLEOTIDE SEQUENCE</scope>
    <source>
        <tissue evidence="10">Whole embryo</tissue>
    </source>
</reference>
<keyword evidence="10" id="KW-0430">Lectin</keyword>
<accession>A0A6F9DBL0</accession>
<evidence type="ECO:0000256" key="6">
    <source>
        <dbReference type="ARBA" id="ARBA00041108"/>
    </source>
</evidence>
<dbReference type="GO" id="GO:0030970">
    <property type="term" value="P:retrograde protein transport, ER to cytosol"/>
    <property type="evidence" value="ECO:0007669"/>
    <property type="project" value="TreeGrafter"/>
</dbReference>
<feature type="signal peptide" evidence="8">
    <location>
        <begin position="1"/>
        <end position="17"/>
    </location>
</feature>